<reference evidence="1 2" key="2">
    <citation type="submission" date="2009-02" db="EMBL/GenBank/DDBJ databases">
        <title>Draft genome sequence of Blautia hydrogenotrophica DSM 10507 (Ruminococcus hydrogenotrophicus DSM 10507).</title>
        <authorList>
            <person name="Sudarsanam P."/>
            <person name="Ley R."/>
            <person name="Guruge J."/>
            <person name="Turnbaugh P.J."/>
            <person name="Mahowald M."/>
            <person name="Liep D."/>
            <person name="Gordon J."/>
        </authorList>
    </citation>
    <scope>NUCLEOTIDE SEQUENCE [LARGE SCALE GENOMIC DNA]</scope>
    <source>
        <strain evidence="2">DSM 10507 / JCM 14656 / S5a33</strain>
    </source>
</reference>
<dbReference type="AlphaFoldDB" id="C0CSI7"/>
<dbReference type="HOGENOM" id="CLU_3285697_0_0_9"/>
<dbReference type="EMBL" id="ACBZ01000210">
    <property type="protein sequence ID" value="EEG47260.1"/>
    <property type="molecule type" value="Genomic_DNA"/>
</dbReference>
<dbReference type="PATRIC" id="fig|476272.21.peg.540"/>
<sequence>MQFEEKHFIIKETTIWGMKEPVLLCCRQNLVAWMCKSFLL</sequence>
<evidence type="ECO:0000313" key="2">
    <source>
        <dbReference type="Proteomes" id="UP000003100"/>
    </source>
</evidence>
<dbReference type="Proteomes" id="UP000003100">
    <property type="component" value="Unassembled WGS sequence"/>
</dbReference>
<protein>
    <submittedName>
        <fullName evidence="1">Uncharacterized protein</fullName>
    </submittedName>
</protein>
<comment type="caution">
    <text evidence="1">The sequence shown here is derived from an EMBL/GenBank/DDBJ whole genome shotgun (WGS) entry which is preliminary data.</text>
</comment>
<proteinExistence type="predicted"/>
<gene>
    <name evidence="1" type="ORF">RUMHYD_03854</name>
</gene>
<evidence type="ECO:0000313" key="1">
    <source>
        <dbReference type="EMBL" id="EEG47260.1"/>
    </source>
</evidence>
<name>C0CSI7_BLAHS</name>
<keyword evidence="2" id="KW-1185">Reference proteome</keyword>
<organism evidence="1 2">
    <name type="scientific">Blautia hydrogenotrophica (strain DSM 10507 / JCM 14656 / S5a33)</name>
    <name type="common">Ruminococcus hydrogenotrophicus</name>
    <dbReference type="NCBI Taxonomy" id="476272"/>
    <lineage>
        <taxon>Bacteria</taxon>
        <taxon>Bacillati</taxon>
        <taxon>Bacillota</taxon>
        <taxon>Clostridia</taxon>
        <taxon>Lachnospirales</taxon>
        <taxon>Lachnospiraceae</taxon>
        <taxon>Blautia</taxon>
    </lineage>
</organism>
<accession>C0CSI7</accession>
<reference evidence="1 2" key="1">
    <citation type="submission" date="2009-01" db="EMBL/GenBank/DDBJ databases">
        <authorList>
            <person name="Fulton L."/>
            <person name="Clifton S."/>
            <person name="Fulton B."/>
            <person name="Xu J."/>
            <person name="Minx P."/>
            <person name="Pepin K.H."/>
            <person name="Johnson M."/>
            <person name="Bhonagiri V."/>
            <person name="Nash W.E."/>
            <person name="Mardis E.R."/>
            <person name="Wilson R.K."/>
        </authorList>
    </citation>
    <scope>NUCLEOTIDE SEQUENCE [LARGE SCALE GENOMIC DNA]</scope>
    <source>
        <strain evidence="2">DSM 10507 / JCM 14656 / S5a33</strain>
    </source>
</reference>